<name>A0A419F9N5_9BACT</name>
<dbReference type="Proteomes" id="UP000285961">
    <property type="component" value="Unassembled WGS sequence"/>
</dbReference>
<dbReference type="EMBL" id="QZKI01000004">
    <property type="protein sequence ID" value="RJP75376.1"/>
    <property type="molecule type" value="Genomic_DNA"/>
</dbReference>
<dbReference type="SMART" id="SM00382">
    <property type="entry name" value="AAA"/>
    <property type="match status" value="1"/>
</dbReference>
<accession>A0A419F9N5</accession>
<evidence type="ECO:0000313" key="6">
    <source>
        <dbReference type="Proteomes" id="UP000285961"/>
    </source>
</evidence>
<dbReference type="InterPro" id="IPR004948">
    <property type="entry name" value="Nuc-triphosphatase_THEP1"/>
</dbReference>
<keyword evidence="3" id="KW-0067">ATP-binding</keyword>
<evidence type="ECO:0000259" key="4">
    <source>
        <dbReference type="SMART" id="SM00382"/>
    </source>
</evidence>
<dbReference type="GO" id="GO:0017111">
    <property type="term" value="F:ribonucleoside triphosphate phosphatase activity"/>
    <property type="evidence" value="ECO:0007669"/>
    <property type="project" value="InterPro"/>
</dbReference>
<gene>
    <name evidence="5" type="ORF">C4532_00575</name>
</gene>
<dbReference type="NCBIfam" id="NF010248">
    <property type="entry name" value="PRK13695.1"/>
    <property type="match status" value="1"/>
</dbReference>
<evidence type="ECO:0000256" key="2">
    <source>
        <dbReference type="ARBA" id="ARBA00022801"/>
    </source>
</evidence>
<keyword evidence="1" id="KW-0547">Nucleotide-binding</keyword>
<dbReference type="Gene3D" id="3.40.50.300">
    <property type="entry name" value="P-loop containing nucleotide triphosphate hydrolases"/>
    <property type="match status" value="1"/>
</dbReference>
<dbReference type="InterPro" id="IPR027417">
    <property type="entry name" value="P-loop_NTPase"/>
</dbReference>
<protein>
    <submittedName>
        <fullName evidence="5">NTPase</fullName>
    </submittedName>
</protein>
<reference evidence="5 6" key="1">
    <citation type="journal article" date="2017" name="ISME J.">
        <title>Energy and carbon metabolisms in a deep terrestrial subsurface fluid microbial community.</title>
        <authorList>
            <person name="Momper L."/>
            <person name="Jungbluth S.P."/>
            <person name="Lee M.D."/>
            <person name="Amend J.P."/>
        </authorList>
    </citation>
    <scope>NUCLEOTIDE SEQUENCE [LARGE SCALE GENOMIC DNA]</scope>
    <source>
        <strain evidence="5">SURF_17</strain>
    </source>
</reference>
<evidence type="ECO:0000256" key="3">
    <source>
        <dbReference type="ARBA" id="ARBA00022840"/>
    </source>
</evidence>
<dbReference type="AlphaFoldDB" id="A0A419F9N5"/>
<dbReference type="CDD" id="cd19482">
    <property type="entry name" value="RecA-like_Thep1"/>
    <property type="match status" value="1"/>
</dbReference>
<organism evidence="5 6">
    <name type="scientific">Candidatus Abyssobacteria bacterium SURF_17</name>
    <dbReference type="NCBI Taxonomy" id="2093361"/>
    <lineage>
        <taxon>Bacteria</taxon>
        <taxon>Pseudomonadati</taxon>
        <taxon>Candidatus Hydrogenedentota</taxon>
        <taxon>Candidatus Abyssobacteria</taxon>
    </lineage>
</organism>
<dbReference type="PANTHER" id="PTHR43146">
    <property type="entry name" value="CANCER-RELATED NUCLEOSIDE-TRIPHOSPHATASE"/>
    <property type="match status" value="1"/>
</dbReference>
<sequence>MAPKILLTGVPGIGKTTVATKVAESLGQAAGGFYTEETREGGKRTGFDIITLDGQRATLSRVNKKSKYRVGKYGVDVESIERVAVPAIQQAITERKAVIIDEIGKMELFSEKFRELVTNAFNAPNPVLAVIMLKSHPFADFIKQRPDTKTLEVTPSNRDSLAHQILNELNPASQGGD</sequence>
<keyword evidence="2" id="KW-0378">Hydrolase</keyword>
<dbReference type="PANTHER" id="PTHR43146:SF1">
    <property type="entry name" value="CANCER-RELATED NUCLEOSIDE-TRIPHOSPHATASE"/>
    <property type="match status" value="1"/>
</dbReference>
<dbReference type="InterPro" id="IPR003593">
    <property type="entry name" value="AAA+_ATPase"/>
</dbReference>
<dbReference type="SUPFAM" id="SSF52540">
    <property type="entry name" value="P-loop containing nucleoside triphosphate hydrolases"/>
    <property type="match status" value="1"/>
</dbReference>
<dbReference type="GO" id="GO:0005524">
    <property type="term" value="F:ATP binding"/>
    <property type="evidence" value="ECO:0007669"/>
    <property type="project" value="UniProtKB-KW"/>
</dbReference>
<evidence type="ECO:0000313" key="5">
    <source>
        <dbReference type="EMBL" id="RJP75376.1"/>
    </source>
</evidence>
<dbReference type="Pfam" id="PF03266">
    <property type="entry name" value="NTPase_1"/>
    <property type="match status" value="1"/>
</dbReference>
<feature type="domain" description="AAA+ ATPase" evidence="4">
    <location>
        <begin position="1"/>
        <end position="156"/>
    </location>
</feature>
<dbReference type="HAMAP" id="MF_00796">
    <property type="entry name" value="NTPase_1"/>
    <property type="match status" value="1"/>
</dbReference>
<comment type="caution">
    <text evidence="5">The sequence shown here is derived from an EMBL/GenBank/DDBJ whole genome shotgun (WGS) entry which is preliminary data.</text>
</comment>
<evidence type="ECO:0000256" key="1">
    <source>
        <dbReference type="ARBA" id="ARBA00022741"/>
    </source>
</evidence>
<proteinExistence type="inferred from homology"/>